<dbReference type="EMBL" id="BAAAGX010000021">
    <property type="protein sequence ID" value="GAA0262015.1"/>
    <property type="molecule type" value="Genomic_DNA"/>
</dbReference>
<evidence type="ECO:0000313" key="2">
    <source>
        <dbReference type="EMBL" id="GAA0262015.1"/>
    </source>
</evidence>
<feature type="transmembrane region" description="Helical" evidence="1">
    <location>
        <begin position="17"/>
        <end position="38"/>
    </location>
</feature>
<dbReference type="RefSeq" id="WP_344651787.1">
    <property type="nucleotide sequence ID" value="NZ_BAAAGX010000021.1"/>
</dbReference>
<keyword evidence="3" id="KW-1185">Reference proteome</keyword>
<dbReference type="Proteomes" id="UP001500967">
    <property type="component" value="Unassembled WGS sequence"/>
</dbReference>
<feature type="transmembrane region" description="Helical" evidence="1">
    <location>
        <begin position="44"/>
        <end position="64"/>
    </location>
</feature>
<protein>
    <submittedName>
        <fullName evidence="2">Uncharacterized protein</fullName>
    </submittedName>
</protein>
<evidence type="ECO:0000313" key="3">
    <source>
        <dbReference type="Proteomes" id="UP001500967"/>
    </source>
</evidence>
<comment type="caution">
    <text evidence="2">The sequence shown here is derived from an EMBL/GenBank/DDBJ whole genome shotgun (WGS) entry which is preliminary data.</text>
</comment>
<reference evidence="2 3" key="1">
    <citation type="journal article" date="2019" name="Int. J. Syst. Evol. Microbiol.">
        <title>The Global Catalogue of Microorganisms (GCM) 10K type strain sequencing project: providing services to taxonomists for standard genome sequencing and annotation.</title>
        <authorList>
            <consortium name="The Broad Institute Genomics Platform"/>
            <consortium name="The Broad Institute Genome Sequencing Center for Infectious Disease"/>
            <person name="Wu L."/>
            <person name="Ma J."/>
        </authorList>
    </citation>
    <scope>NUCLEOTIDE SEQUENCE [LARGE SCALE GENOMIC DNA]</scope>
    <source>
        <strain evidence="2 3">JCM 10425</strain>
    </source>
</reference>
<keyword evidence="1" id="KW-0472">Membrane</keyword>
<keyword evidence="1" id="KW-1133">Transmembrane helix</keyword>
<feature type="transmembrane region" description="Helical" evidence="1">
    <location>
        <begin position="95"/>
        <end position="113"/>
    </location>
</feature>
<evidence type="ECO:0000256" key="1">
    <source>
        <dbReference type="SAM" id="Phobius"/>
    </source>
</evidence>
<feature type="transmembrane region" description="Helical" evidence="1">
    <location>
        <begin position="71"/>
        <end position="89"/>
    </location>
</feature>
<gene>
    <name evidence="2" type="ORF">GCM10009539_54680</name>
</gene>
<keyword evidence="1" id="KW-0812">Transmembrane</keyword>
<proteinExistence type="predicted"/>
<sequence length="125" mass="13189">MHVLPSKRERPARPRPVVAAMVLVNLTGIGLFGLSLLFATLGPAVFFVPLAAAVMMGWLGRGIWRGSRGAYVITLAIALFVVLAGFASIGGASILVTGLQLVLPAVLIGLLTGRSDTRAYFWTAR</sequence>
<accession>A0ABN0UUL5</accession>
<organism evidence="2 3">
    <name type="scientific">Cryptosporangium japonicum</name>
    <dbReference type="NCBI Taxonomy" id="80872"/>
    <lineage>
        <taxon>Bacteria</taxon>
        <taxon>Bacillati</taxon>
        <taxon>Actinomycetota</taxon>
        <taxon>Actinomycetes</taxon>
        <taxon>Cryptosporangiales</taxon>
        <taxon>Cryptosporangiaceae</taxon>
        <taxon>Cryptosporangium</taxon>
    </lineage>
</organism>
<name>A0ABN0UUL5_9ACTN</name>